<keyword evidence="2" id="KW-0812">Transmembrane</keyword>
<evidence type="ECO:0000256" key="1">
    <source>
        <dbReference type="SAM" id="MobiDB-lite"/>
    </source>
</evidence>
<feature type="transmembrane region" description="Helical" evidence="2">
    <location>
        <begin position="46"/>
        <end position="67"/>
    </location>
</feature>
<reference evidence="3 4" key="1">
    <citation type="journal article" date="2019" name="Int. J. Syst. Evol. Microbiol.">
        <title>The Global Catalogue of Microorganisms (GCM) 10K type strain sequencing project: providing services to taxonomists for standard genome sequencing and annotation.</title>
        <authorList>
            <consortium name="The Broad Institute Genomics Platform"/>
            <consortium name="The Broad Institute Genome Sequencing Center for Infectious Disease"/>
            <person name="Wu L."/>
            <person name="Ma J."/>
        </authorList>
    </citation>
    <scope>NUCLEOTIDE SEQUENCE [LARGE SCALE GENOMIC DNA]</scope>
    <source>
        <strain evidence="3 4">JCM 14545</strain>
    </source>
</reference>
<dbReference type="EMBL" id="BAAANN010000007">
    <property type="protein sequence ID" value="GAA1953441.1"/>
    <property type="molecule type" value="Genomic_DNA"/>
</dbReference>
<evidence type="ECO:0000256" key="2">
    <source>
        <dbReference type="SAM" id="Phobius"/>
    </source>
</evidence>
<evidence type="ECO:0000313" key="3">
    <source>
        <dbReference type="EMBL" id="GAA1953441.1"/>
    </source>
</evidence>
<dbReference type="Proteomes" id="UP001501116">
    <property type="component" value="Unassembled WGS sequence"/>
</dbReference>
<proteinExistence type="predicted"/>
<keyword evidence="2" id="KW-0472">Membrane</keyword>
<sequence length="279" mass="27797">MSTPDEELDTELRRLFGDERLDVRPQAGAEHAILDGARRIRRRRSAVTAGAGALTAAMLVGGGLVFATAPSQNAAAPSAEELARAQASSASSVALPPQVPSVAPPSSVNMPPVPPPATPPSTAAGKPPAKGKPSAGATTPSKPQARSTGVLGPSGYGALKIGMSFDDAMTTGLLGATAKAPVGCATYDLAEGAAAVDSVRISATAGVNQIWATGAATPEGIGVGSTEEAVKKAYPSAAMNSSGQYVVPSAPGVTYELAVHSGTVNQFHLTSENQDCSAG</sequence>
<organism evidence="3 4">
    <name type="scientific">Amycolatopsis minnesotensis</name>
    <dbReference type="NCBI Taxonomy" id="337894"/>
    <lineage>
        <taxon>Bacteria</taxon>
        <taxon>Bacillati</taxon>
        <taxon>Actinomycetota</taxon>
        <taxon>Actinomycetes</taxon>
        <taxon>Pseudonocardiales</taxon>
        <taxon>Pseudonocardiaceae</taxon>
        <taxon>Amycolatopsis</taxon>
    </lineage>
</organism>
<name>A0ABN2QJA3_9PSEU</name>
<feature type="compositionally biased region" description="Low complexity" evidence="1">
    <location>
        <begin position="120"/>
        <end position="138"/>
    </location>
</feature>
<accession>A0ABN2QJA3</accession>
<evidence type="ECO:0000313" key="4">
    <source>
        <dbReference type="Proteomes" id="UP001501116"/>
    </source>
</evidence>
<keyword evidence="2" id="KW-1133">Transmembrane helix</keyword>
<dbReference type="RefSeq" id="WP_344416633.1">
    <property type="nucleotide sequence ID" value="NZ_BAAANN010000007.1"/>
</dbReference>
<gene>
    <name evidence="3" type="ORF">GCM10009754_23340</name>
</gene>
<feature type="region of interest" description="Disordered" evidence="1">
    <location>
        <begin position="95"/>
        <end position="151"/>
    </location>
</feature>
<protein>
    <submittedName>
        <fullName evidence="3">Uncharacterized protein</fullName>
    </submittedName>
</protein>
<keyword evidence="4" id="KW-1185">Reference proteome</keyword>
<comment type="caution">
    <text evidence="3">The sequence shown here is derived from an EMBL/GenBank/DDBJ whole genome shotgun (WGS) entry which is preliminary data.</text>
</comment>